<gene>
    <name evidence="1" type="ORF">LTRI10_LOCUS39891</name>
</gene>
<proteinExistence type="predicted"/>
<reference evidence="1 2" key="1">
    <citation type="submission" date="2024-04" db="EMBL/GenBank/DDBJ databases">
        <authorList>
            <person name="Fracassetti M."/>
        </authorList>
    </citation>
    <scope>NUCLEOTIDE SEQUENCE [LARGE SCALE GENOMIC DNA]</scope>
</reference>
<name>A0AAV2FN19_9ROSI</name>
<accession>A0AAV2FN19</accession>
<organism evidence="1 2">
    <name type="scientific">Linum trigynum</name>
    <dbReference type="NCBI Taxonomy" id="586398"/>
    <lineage>
        <taxon>Eukaryota</taxon>
        <taxon>Viridiplantae</taxon>
        <taxon>Streptophyta</taxon>
        <taxon>Embryophyta</taxon>
        <taxon>Tracheophyta</taxon>
        <taxon>Spermatophyta</taxon>
        <taxon>Magnoliopsida</taxon>
        <taxon>eudicotyledons</taxon>
        <taxon>Gunneridae</taxon>
        <taxon>Pentapetalae</taxon>
        <taxon>rosids</taxon>
        <taxon>fabids</taxon>
        <taxon>Malpighiales</taxon>
        <taxon>Linaceae</taxon>
        <taxon>Linum</taxon>
    </lineage>
</organism>
<evidence type="ECO:0000313" key="2">
    <source>
        <dbReference type="Proteomes" id="UP001497516"/>
    </source>
</evidence>
<dbReference type="Proteomes" id="UP001497516">
    <property type="component" value="Chromosome 7"/>
</dbReference>
<keyword evidence="2" id="KW-1185">Reference proteome</keyword>
<dbReference type="EMBL" id="OZ034820">
    <property type="protein sequence ID" value="CAL1399719.1"/>
    <property type="molecule type" value="Genomic_DNA"/>
</dbReference>
<dbReference type="AlphaFoldDB" id="A0AAV2FN19"/>
<evidence type="ECO:0000313" key="1">
    <source>
        <dbReference type="EMBL" id="CAL1399719.1"/>
    </source>
</evidence>
<sequence length="87" mass="9997">MSRDTPTSPYIRPWASTSSPRAFVASASILSRRAAVHRDSTEKVSASSLRLHRLRLPPVDGFQPHLHSPGDCCFFQFKMERWKEREK</sequence>
<protein>
    <submittedName>
        <fullName evidence="1">Uncharacterized protein</fullName>
    </submittedName>
</protein>